<evidence type="ECO:0000256" key="3">
    <source>
        <dbReference type="SAM" id="MobiDB-lite"/>
    </source>
</evidence>
<feature type="domain" description="ODAD1 central coiled coil region" evidence="4">
    <location>
        <begin position="108"/>
        <end position="343"/>
    </location>
</feature>
<dbReference type="InterPro" id="IPR049258">
    <property type="entry name" value="ODAD1_CC"/>
</dbReference>
<accession>A0A2G9SCH3</accession>
<evidence type="ECO:0000256" key="1">
    <source>
        <dbReference type="ARBA" id="ARBA00023054"/>
    </source>
</evidence>
<dbReference type="PANTHER" id="PTHR21694">
    <property type="entry name" value="COILED-COIL DOMAIN-CONTAINING PROTEIN 63"/>
    <property type="match status" value="1"/>
</dbReference>
<feature type="coiled-coil region" evidence="2">
    <location>
        <begin position="75"/>
        <end position="131"/>
    </location>
</feature>
<dbReference type="Pfam" id="PF21773">
    <property type="entry name" value="ODAD1_CC"/>
    <property type="match status" value="1"/>
</dbReference>
<name>A0A2G9SCH3_AQUCT</name>
<dbReference type="PANTHER" id="PTHR21694:SF18">
    <property type="entry name" value="COILED-COIL DOMAIN-CONTAINING PROTEIN 63"/>
    <property type="match status" value="1"/>
</dbReference>
<feature type="region of interest" description="Disordered" evidence="3">
    <location>
        <begin position="238"/>
        <end position="263"/>
    </location>
</feature>
<feature type="coiled-coil region" evidence="2">
    <location>
        <begin position="160"/>
        <end position="222"/>
    </location>
</feature>
<gene>
    <name evidence="5" type="ORF">AB205_0172830</name>
</gene>
<evidence type="ECO:0000313" key="5">
    <source>
        <dbReference type="EMBL" id="PIO37131.1"/>
    </source>
</evidence>
<proteinExistence type="predicted"/>
<dbReference type="EMBL" id="KV925242">
    <property type="protein sequence ID" value="PIO37131.1"/>
    <property type="molecule type" value="Genomic_DNA"/>
</dbReference>
<dbReference type="InterPro" id="IPR051876">
    <property type="entry name" value="ODA-DC/CCD"/>
</dbReference>
<reference evidence="5" key="1">
    <citation type="submission" date="2017-08" db="EMBL/GenBank/DDBJ databases">
        <title>Assembly of the North American Bullfrog Genome.</title>
        <authorList>
            <person name="Warren R.L."/>
            <person name="Vandervalk B.P."/>
            <person name="Kucuk E."/>
            <person name="Birol I."/>
            <person name="Helbing C."/>
            <person name="Pandoh P."/>
            <person name="Behsaz B."/>
            <person name="Mohamadi H."/>
            <person name="Chu J."/>
            <person name="Jackman S."/>
            <person name="Hammond S.A."/>
            <person name="Veldhoen N."/>
            <person name="Kirk H."/>
            <person name="Zhao Y."/>
            <person name="Coope R."/>
            <person name="Pleasance S."/>
            <person name="Moore R."/>
            <person name="Holt R."/>
        </authorList>
    </citation>
    <scope>NUCLEOTIDE SEQUENCE</scope>
    <source>
        <strain evidence="5">Bruno</strain>
        <tissue evidence="5">Liver</tissue>
    </source>
</reference>
<keyword evidence="1 2" id="KW-0175">Coiled coil</keyword>
<feature type="non-terminal residue" evidence="5">
    <location>
        <position position="466"/>
    </location>
</feature>
<organism evidence="5">
    <name type="scientific">Aquarana catesbeiana</name>
    <name type="common">American bullfrog</name>
    <name type="synonym">Rana catesbeiana</name>
    <dbReference type="NCBI Taxonomy" id="8400"/>
    <lineage>
        <taxon>Eukaryota</taxon>
        <taxon>Metazoa</taxon>
        <taxon>Chordata</taxon>
        <taxon>Craniata</taxon>
        <taxon>Vertebrata</taxon>
        <taxon>Euteleostomi</taxon>
        <taxon>Amphibia</taxon>
        <taxon>Batrachia</taxon>
        <taxon>Anura</taxon>
        <taxon>Neobatrachia</taxon>
        <taxon>Ranoidea</taxon>
        <taxon>Ranidae</taxon>
        <taxon>Aquarana</taxon>
    </lineage>
</organism>
<feature type="compositionally biased region" description="Basic and acidic residues" evidence="3">
    <location>
        <begin position="248"/>
        <end position="263"/>
    </location>
</feature>
<sequence>MDGARKQADHLNSTLTNQGKIIDALQKENRALTQTLDALKPKIRAEKTAPVQDIKNRKEAIEHYDSAIQRQAKCIARLDHQIKELEGKIADQKKANALQASERQIDTEKSVRRMQVELQRIETEIARTIAQKNKNREVVQELCLKKGPANLLHRARFQERRELREAIKKVKRETKTAQKERKELISRSVALKRKAEKELSELDRAIGRFEEIDRTIRKYEKETQVQKAPQKILVGPGVLKAKTGNPETKARRSTKAEEKKRKDNAETLKCYEATYKTLMAITGQVQVNDIIDYFKKMEKKNNDGFDFAIHRVDEMVKLKQDIQGLQGDILQLKIQETSREAQMYEDQFNQSCATVDKWIAVVDGVFGNTDSELSPFVGKLKAKDLTYQDTLEYFQTIEREVSKLLRDWRSGDRRREQWAGFVSSLTCGGGVDSGAGGEDTCHFRFPVHSGGWSRTVDSDERSSVFE</sequence>
<protein>
    <recommendedName>
        <fullName evidence="4">ODAD1 central coiled coil region domain-containing protein</fullName>
    </recommendedName>
</protein>
<evidence type="ECO:0000259" key="4">
    <source>
        <dbReference type="Pfam" id="PF21773"/>
    </source>
</evidence>
<dbReference type="OrthoDB" id="6766775at2759"/>
<evidence type="ECO:0000256" key="2">
    <source>
        <dbReference type="SAM" id="Coils"/>
    </source>
</evidence>
<dbReference type="AlphaFoldDB" id="A0A2G9SCH3"/>